<accession>A5G9Q3</accession>
<evidence type="ECO:0000256" key="6">
    <source>
        <dbReference type="ARBA" id="ARBA00022777"/>
    </source>
</evidence>
<dbReference type="PROSITE" id="PS50113">
    <property type="entry name" value="PAC"/>
    <property type="match status" value="2"/>
</dbReference>
<dbReference type="PANTHER" id="PTHR43065">
    <property type="entry name" value="SENSOR HISTIDINE KINASE"/>
    <property type="match status" value="1"/>
</dbReference>
<dbReference type="SUPFAM" id="SSF55781">
    <property type="entry name" value="GAF domain-like"/>
    <property type="match status" value="1"/>
</dbReference>
<dbReference type="Pfam" id="PF02518">
    <property type="entry name" value="HATPase_c"/>
    <property type="match status" value="1"/>
</dbReference>
<dbReference type="InterPro" id="IPR005467">
    <property type="entry name" value="His_kinase_dom"/>
</dbReference>
<dbReference type="SMART" id="SM00091">
    <property type="entry name" value="PAS"/>
    <property type="match status" value="2"/>
</dbReference>
<name>A5G9Q3_GEOUR</name>
<evidence type="ECO:0000256" key="3">
    <source>
        <dbReference type="ARBA" id="ARBA00022553"/>
    </source>
</evidence>
<dbReference type="InterPro" id="IPR035965">
    <property type="entry name" value="PAS-like_dom_sf"/>
</dbReference>
<dbReference type="SMART" id="SM00388">
    <property type="entry name" value="HisKA"/>
    <property type="match status" value="1"/>
</dbReference>
<feature type="coiled-coil region" evidence="9">
    <location>
        <begin position="160"/>
        <end position="226"/>
    </location>
</feature>
<feature type="domain" description="PAC" evidence="12">
    <location>
        <begin position="124"/>
        <end position="176"/>
    </location>
</feature>
<feature type="domain" description="PAS" evidence="11">
    <location>
        <begin position="51"/>
        <end position="121"/>
    </location>
</feature>
<evidence type="ECO:0000256" key="2">
    <source>
        <dbReference type="ARBA" id="ARBA00012438"/>
    </source>
</evidence>
<dbReference type="InterPro" id="IPR001610">
    <property type="entry name" value="PAC"/>
</dbReference>
<dbReference type="OrthoDB" id="9799273at2"/>
<dbReference type="InterPro" id="IPR000700">
    <property type="entry name" value="PAS-assoc_C"/>
</dbReference>
<dbReference type="Gene3D" id="3.30.450.20">
    <property type="entry name" value="PAS domain"/>
    <property type="match status" value="3"/>
</dbReference>
<dbReference type="HOGENOM" id="CLU_313703_0_0_7"/>
<dbReference type="Gene3D" id="3.30.565.10">
    <property type="entry name" value="Histidine kinase-like ATPase, C-terminal domain"/>
    <property type="match status" value="1"/>
</dbReference>
<dbReference type="Gene3D" id="1.10.287.130">
    <property type="match status" value="1"/>
</dbReference>
<evidence type="ECO:0000259" key="11">
    <source>
        <dbReference type="PROSITE" id="PS50112"/>
    </source>
</evidence>
<dbReference type="SUPFAM" id="SSF47384">
    <property type="entry name" value="Homodimeric domain of signal transducing histidine kinase"/>
    <property type="match status" value="1"/>
</dbReference>
<feature type="domain" description="PAC" evidence="12">
    <location>
        <begin position="1"/>
        <end position="54"/>
    </location>
</feature>
<dbReference type="SUPFAM" id="SSF55785">
    <property type="entry name" value="PYP-like sensor domain (PAS domain)"/>
    <property type="match status" value="3"/>
</dbReference>
<proteinExistence type="predicted"/>
<evidence type="ECO:0000256" key="7">
    <source>
        <dbReference type="ARBA" id="ARBA00022840"/>
    </source>
</evidence>
<dbReference type="InterPro" id="IPR036097">
    <property type="entry name" value="HisK_dim/P_sf"/>
</dbReference>
<dbReference type="GO" id="GO:0000155">
    <property type="term" value="F:phosphorelay sensor kinase activity"/>
    <property type="evidence" value="ECO:0007669"/>
    <property type="project" value="InterPro"/>
</dbReference>
<protein>
    <recommendedName>
        <fullName evidence="2">histidine kinase</fullName>
        <ecNumber evidence="2">2.7.13.3</ecNumber>
    </recommendedName>
</protein>
<evidence type="ECO:0000256" key="5">
    <source>
        <dbReference type="ARBA" id="ARBA00022741"/>
    </source>
</evidence>
<dbReference type="Pfam" id="PF13426">
    <property type="entry name" value="PAS_9"/>
    <property type="match status" value="3"/>
</dbReference>
<dbReference type="SMART" id="SM00387">
    <property type="entry name" value="HATPase_c"/>
    <property type="match status" value="1"/>
</dbReference>
<dbReference type="EMBL" id="CP000698">
    <property type="protein sequence ID" value="ABQ28521.1"/>
    <property type="molecule type" value="Genomic_DNA"/>
</dbReference>
<keyword evidence="9" id="KW-0175">Coiled coil</keyword>
<dbReference type="KEGG" id="gur:Gura_4378"/>
<dbReference type="InterPro" id="IPR003594">
    <property type="entry name" value="HATPase_dom"/>
</dbReference>
<dbReference type="STRING" id="351605.Gura_4378"/>
<dbReference type="EC" id="2.7.13.3" evidence="2"/>
<feature type="domain" description="Histidine kinase" evidence="10">
    <location>
        <begin position="562"/>
        <end position="773"/>
    </location>
</feature>
<evidence type="ECO:0000259" key="10">
    <source>
        <dbReference type="PROSITE" id="PS50109"/>
    </source>
</evidence>
<keyword evidence="14" id="KW-1185">Reference proteome</keyword>
<dbReference type="InterPro" id="IPR003661">
    <property type="entry name" value="HisK_dim/P_dom"/>
</dbReference>
<keyword evidence="5" id="KW-0547">Nucleotide-binding</keyword>
<dbReference type="SMART" id="SM00086">
    <property type="entry name" value="PAC"/>
    <property type="match status" value="3"/>
</dbReference>
<dbReference type="PROSITE" id="PS50112">
    <property type="entry name" value="PAS"/>
    <property type="match status" value="1"/>
</dbReference>
<dbReference type="SUPFAM" id="SSF55874">
    <property type="entry name" value="ATPase domain of HSP90 chaperone/DNA topoisomerase II/histidine kinase"/>
    <property type="match status" value="1"/>
</dbReference>
<dbReference type="Pfam" id="PF13185">
    <property type="entry name" value="GAF_2"/>
    <property type="match status" value="1"/>
</dbReference>
<dbReference type="InterPro" id="IPR000014">
    <property type="entry name" value="PAS"/>
</dbReference>
<dbReference type="InterPro" id="IPR036890">
    <property type="entry name" value="HATPase_C_sf"/>
</dbReference>
<evidence type="ECO:0000256" key="4">
    <source>
        <dbReference type="ARBA" id="ARBA00022679"/>
    </source>
</evidence>
<dbReference type="CDD" id="cd00130">
    <property type="entry name" value="PAS"/>
    <property type="match status" value="1"/>
</dbReference>
<reference evidence="13 14" key="1">
    <citation type="submission" date="2007-05" db="EMBL/GenBank/DDBJ databases">
        <title>Complete sequence of Geobacter uraniireducens Rf4.</title>
        <authorList>
            <consortium name="US DOE Joint Genome Institute"/>
            <person name="Copeland A."/>
            <person name="Lucas S."/>
            <person name="Lapidus A."/>
            <person name="Barry K."/>
            <person name="Detter J.C."/>
            <person name="Glavina del Rio T."/>
            <person name="Hammon N."/>
            <person name="Israni S."/>
            <person name="Dalin E."/>
            <person name="Tice H."/>
            <person name="Pitluck S."/>
            <person name="Chertkov O."/>
            <person name="Brettin T."/>
            <person name="Bruce D."/>
            <person name="Han C."/>
            <person name="Schmutz J."/>
            <person name="Larimer F."/>
            <person name="Land M."/>
            <person name="Hauser L."/>
            <person name="Kyrpides N."/>
            <person name="Mikhailova N."/>
            <person name="Shelobolina E."/>
            <person name="Aklujkar M."/>
            <person name="Lovley D."/>
            <person name="Richardson P."/>
        </authorList>
    </citation>
    <scope>NUCLEOTIDE SEQUENCE [LARGE SCALE GENOMIC DNA]</scope>
    <source>
        <strain evidence="13 14">Rf4</strain>
    </source>
</reference>
<dbReference type="Gene3D" id="3.30.450.40">
    <property type="match status" value="1"/>
</dbReference>
<dbReference type="AlphaFoldDB" id="A5G9Q3"/>
<dbReference type="NCBIfam" id="TIGR00229">
    <property type="entry name" value="sensory_box"/>
    <property type="match status" value="2"/>
</dbReference>
<keyword evidence="3" id="KW-0597">Phosphoprotein</keyword>
<dbReference type="PANTHER" id="PTHR43065:SF10">
    <property type="entry name" value="PEROXIDE STRESS-ACTIVATED HISTIDINE KINASE MAK3"/>
    <property type="match status" value="1"/>
</dbReference>
<evidence type="ECO:0000256" key="9">
    <source>
        <dbReference type="SAM" id="Coils"/>
    </source>
</evidence>
<keyword evidence="6 13" id="KW-0418">Kinase</keyword>
<evidence type="ECO:0000256" key="1">
    <source>
        <dbReference type="ARBA" id="ARBA00000085"/>
    </source>
</evidence>
<dbReference type="CDD" id="cd00082">
    <property type="entry name" value="HisKA"/>
    <property type="match status" value="1"/>
</dbReference>
<evidence type="ECO:0000313" key="13">
    <source>
        <dbReference type="EMBL" id="ABQ28521.1"/>
    </source>
</evidence>
<comment type="catalytic activity">
    <reaction evidence="1">
        <text>ATP + protein L-histidine = ADP + protein N-phospho-L-histidine.</text>
        <dbReference type="EC" id="2.7.13.3"/>
    </reaction>
</comment>
<evidence type="ECO:0000259" key="12">
    <source>
        <dbReference type="PROSITE" id="PS50113"/>
    </source>
</evidence>
<gene>
    <name evidence="13" type="ordered locus">Gura_4378</name>
</gene>
<evidence type="ECO:0000313" key="14">
    <source>
        <dbReference type="Proteomes" id="UP000006695"/>
    </source>
</evidence>
<dbReference type="Proteomes" id="UP000006695">
    <property type="component" value="Chromosome"/>
</dbReference>
<dbReference type="PRINTS" id="PR00344">
    <property type="entry name" value="BCTRLSENSOR"/>
</dbReference>
<dbReference type="PROSITE" id="PS50109">
    <property type="entry name" value="HIS_KIN"/>
    <property type="match status" value="1"/>
</dbReference>
<dbReference type="InterPro" id="IPR004358">
    <property type="entry name" value="Sig_transdc_His_kin-like_C"/>
</dbReference>
<keyword evidence="7" id="KW-0067">ATP-binding</keyword>
<dbReference type="InterPro" id="IPR029016">
    <property type="entry name" value="GAF-like_dom_sf"/>
</dbReference>
<keyword evidence="4" id="KW-0808">Transferase</keyword>
<keyword evidence="8" id="KW-0902">Two-component regulatory system</keyword>
<organism evidence="13 14">
    <name type="scientific">Geotalea uraniireducens (strain Rf4)</name>
    <name type="common">Geobacter uraniireducens</name>
    <dbReference type="NCBI Taxonomy" id="351605"/>
    <lineage>
        <taxon>Bacteria</taxon>
        <taxon>Pseudomonadati</taxon>
        <taxon>Thermodesulfobacteriota</taxon>
        <taxon>Desulfuromonadia</taxon>
        <taxon>Geobacterales</taxon>
        <taxon>Geobacteraceae</taxon>
        <taxon>Geotalea</taxon>
    </lineage>
</organism>
<evidence type="ECO:0000256" key="8">
    <source>
        <dbReference type="ARBA" id="ARBA00023012"/>
    </source>
</evidence>
<sequence length="773" mass="87929">MFEKELINKKTNGELYYELASLSSFKDASGSISNFVAVKEDITERKRMEERLQFLASIVESSDDAIIGETLDGFITSWNWGAEKIYGYTSEEINGRHFSTLIPPDHLGEVMQIITKIKSGGHVNSLETVRMTKAGRQIHVSLTFSPIIDSTGKVTGVSVIAHDITERKKAEKALQESEERLRRAHDELEMRVAERTAQLEKKQKELEMQNRKLREMHQELETSLDRYWDLYNFAPLSYVTLDDKGVIQDVNLTGARLLGIDRNHLIGMPFICCVNSGDTQTFLNHIQRHNHIEEEVVSELGITIQGGKTLQAQLYSVPVQYATGQTVYRTAITDITKRKLTEEKLLRLNRLYAVLCETNQAIVRSVDRESLFHEICRVTVEHGGFQLAWIGLLDEESDVIKPVTWSGTNEGFIDDIRIPAKEEPKSTRPVGSAVREGTIVISNDLINDTRAIPWQKEAMKRGFNSSASISFKLNGKAVGVLNIYSDEKDFFSWQFVELLQQMATDISFALDNIDREARRRKAEHSLREETAERLRAMEALRKKDQLLMQQNRQAAMGEMIGNIAHQWRQPLNTLGLMLQQMQVFYDVGKFSKDYFDDSVKKSMEIIRHMSQTIDDFRNFFKPDKEYVEFEVLEVVTKTLSLIEGSFNDQRIKIEVNLSDDPIINGHPNEYAQVLLNILVNARDALSEAKVADPRVTITICRENDKAVVTINDNAGGVSEDIMDKIFDPYFTTKGPDKGTGVGLFMSKTIIEKNMKGRLTARNFDGGAEFRIEV</sequence>
<dbReference type="InterPro" id="IPR003018">
    <property type="entry name" value="GAF"/>
</dbReference>